<dbReference type="InterPro" id="IPR007712">
    <property type="entry name" value="RelE/ParE_toxin"/>
</dbReference>
<protein>
    <submittedName>
        <fullName evidence="2">Type II toxin-antitoxin system RelE/ParE family toxin</fullName>
    </submittedName>
</protein>
<proteinExistence type="predicted"/>
<dbReference type="Proteomes" id="UP001596456">
    <property type="component" value="Unassembled WGS sequence"/>
</dbReference>
<dbReference type="InterPro" id="IPR035093">
    <property type="entry name" value="RelE/ParE_toxin_dom_sf"/>
</dbReference>
<evidence type="ECO:0000256" key="1">
    <source>
        <dbReference type="ARBA" id="ARBA00022649"/>
    </source>
</evidence>
<keyword evidence="1" id="KW-1277">Toxin-antitoxin system</keyword>
<dbReference type="EMBL" id="JBHTCM010000009">
    <property type="protein sequence ID" value="MFC7333088.1"/>
    <property type="molecule type" value="Genomic_DNA"/>
</dbReference>
<comment type="caution">
    <text evidence="2">The sequence shown here is derived from an EMBL/GenBank/DDBJ whole genome shotgun (WGS) entry which is preliminary data.</text>
</comment>
<organism evidence="2 3">
    <name type="scientific">Rhodocista pekingensis</name>
    <dbReference type="NCBI Taxonomy" id="201185"/>
    <lineage>
        <taxon>Bacteria</taxon>
        <taxon>Pseudomonadati</taxon>
        <taxon>Pseudomonadota</taxon>
        <taxon>Alphaproteobacteria</taxon>
        <taxon>Rhodospirillales</taxon>
        <taxon>Azospirillaceae</taxon>
        <taxon>Rhodocista</taxon>
    </lineage>
</organism>
<sequence>MTSDSTIWTVRLSAAAERDFQKILRWTADRFGRPQASTYARVLSAALEALVTGPTIIGVRRRDEIGPGLLTLHVARKGNKGRHFILFRITPNTDERTIDVLRLLHESMDISRHLPATEDQMGEP</sequence>
<dbReference type="Gene3D" id="3.30.2310.20">
    <property type="entry name" value="RelE-like"/>
    <property type="match status" value="1"/>
</dbReference>
<evidence type="ECO:0000313" key="2">
    <source>
        <dbReference type="EMBL" id="MFC7333088.1"/>
    </source>
</evidence>
<gene>
    <name evidence="2" type="ORF">ACFQPS_07930</name>
</gene>
<accession>A0ABW2KV43</accession>
<dbReference type="RefSeq" id="WP_377357942.1">
    <property type="nucleotide sequence ID" value="NZ_JBHTCM010000009.1"/>
</dbReference>
<keyword evidence="3" id="KW-1185">Reference proteome</keyword>
<evidence type="ECO:0000313" key="3">
    <source>
        <dbReference type="Proteomes" id="UP001596456"/>
    </source>
</evidence>
<name>A0ABW2KV43_9PROT</name>
<reference evidence="3" key="1">
    <citation type="journal article" date="2019" name="Int. J. Syst. Evol. Microbiol.">
        <title>The Global Catalogue of Microorganisms (GCM) 10K type strain sequencing project: providing services to taxonomists for standard genome sequencing and annotation.</title>
        <authorList>
            <consortium name="The Broad Institute Genomics Platform"/>
            <consortium name="The Broad Institute Genome Sequencing Center for Infectious Disease"/>
            <person name="Wu L."/>
            <person name="Ma J."/>
        </authorList>
    </citation>
    <scope>NUCLEOTIDE SEQUENCE [LARGE SCALE GENOMIC DNA]</scope>
    <source>
        <strain evidence="3">CGMCC 1.16275</strain>
    </source>
</reference>
<dbReference type="Pfam" id="PF05016">
    <property type="entry name" value="ParE_toxin"/>
    <property type="match status" value="1"/>
</dbReference>